<reference evidence="8 9" key="1">
    <citation type="journal article" date="2015" name="Environ. Microbiol.">
        <title>Metagenome sequence of Elaphomyces granulatus from sporocarp tissue reveals Ascomycota ectomycorrhizal fingerprints of genome expansion and a Proteobacteria-rich microbiome.</title>
        <authorList>
            <person name="Quandt C.A."/>
            <person name="Kohler A."/>
            <person name="Hesse C.N."/>
            <person name="Sharpton T.J."/>
            <person name="Martin F."/>
            <person name="Spatafora J.W."/>
        </authorList>
    </citation>
    <scope>NUCLEOTIDE SEQUENCE [LARGE SCALE GENOMIC DNA]</scope>
    <source>
        <strain evidence="8 9">OSC145934</strain>
    </source>
</reference>
<dbReference type="InterPro" id="IPR016040">
    <property type="entry name" value="NAD(P)-bd_dom"/>
</dbReference>
<dbReference type="Proteomes" id="UP000243515">
    <property type="component" value="Unassembled WGS sequence"/>
</dbReference>
<dbReference type="GO" id="GO:0005741">
    <property type="term" value="C:mitochondrial outer membrane"/>
    <property type="evidence" value="ECO:0007669"/>
    <property type="project" value="UniProtKB-SubCell"/>
</dbReference>
<accession>A0A232LSK6</accession>
<evidence type="ECO:0000256" key="1">
    <source>
        <dbReference type="ARBA" id="ARBA00004450"/>
    </source>
</evidence>
<dbReference type="SUPFAM" id="SSF51735">
    <property type="entry name" value="NAD(P)-binding Rossmann-fold domains"/>
    <property type="match status" value="1"/>
</dbReference>
<name>A0A232LSK6_9EURO</name>
<evidence type="ECO:0000256" key="2">
    <source>
        <dbReference type="ARBA" id="ARBA00006617"/>
    </source>
</evidence>
<keyword evidence="3" id="KW-1000">Mitochondrion outer membrane</keyword>
<keyword evidence="6" id="KW-0472">Membrane</keyword>
<dbReference type="FunFam" id="3.40.50.720:FF:000366">
    <property type="entry name" value="Protein FMP52, mitochondrial"/>
    <property type="match status" value="1"/>
</dbReference>
<comment type="caution">
    <text evidence="8">The sequence shown here is derived from an EMBL/GenBank/DDBJ whole genome shotgun (WGS) entry which is preliminary data.</text>
</comment>
<organism evidence="8 9">
    <name type="scientific">Elaphomyces granulatus</name>
    <dbReference type="NCBI Taxonomy" id="519963"/>
    <lineage>
        <taxon>Eukaryota</taxon>
        <taxon>Fungi</taxon>
        <taxon>Dikarya</taxon>
        <taxon>Ascomycota</taxon>
        <taxon>Pezizomycotina</taxon>
        <taxon>Eurotiomycetes</taxon>
        <taxon>Eurotiomycetidae</taxon>
        <taxon>Eurotiales</taxon>
        <taxon>Elaphomycetaceae</taxon>
        <taxon>Elaphomyces</taxon>
    </lineage>
</organism>
<dbReference type="Pfam" id="PF13460">
    <property type="entry name" value="NAD_binding_10"/>
    <property type="match status" value="1"/>
</dbReference>
<dbReference type="AlphaFoldDB" id="A0A232LSK6"/>
<sequence>MANTGLIGSTGLVGGHILSTLLTHPAVARVDTISRRNPPAAGSNPNVKLTTVVDSETSQWAAQISALSPPPSIFFSALGTTKAAAGGFENQYKIDHDLNVELARAARDSGSRVYVLISSAGTDPSSTFAYSRMKGDTEEDIKALGFEWTVILRPAFISGQREESRSGIESTLHFFAGVAGKVHRSLKDSWAQDAEVIAKAAVQAGLKALEGNVPVAEDKVWILNCSDIIRLGRTEWEGKQ</sequence>
<feature type="domain" description="NAD(P)-binding" evidence="7">
    <location>
        <begin position="8"/>
        <end position="161"/>
    </location>
</feature>
<dbReference type="InterPro" id="IPR036291">
    <property type="entry name" value="NAD(P)-bd_dom_sf"/>
</dbReference>
<proteinExistence type="inferred from homology"/>
<keyword evidence="9" id="KW-1185">Reference proteome</keyword>
<evidence type="ECO:0000313" key="9">
    <source>
        <dbReference type="Proteomes" id="UP000243515"/>
    </source>
</evidence>
<keyword evidence="4" id="KW-0809">Transit peptide</keyword>
<evidence type="ECO:0000256" key="6">
    <source>
        <dbReference type="ARBA" id="ARBA00023136"/>
    </source>
</evidence>
<protein>
    <recommendedName>
        <fullName evidence="7">NAD(P)-binding domain-containing protein</fullName>
    </recommendedName>
</protein>
<comment type="similarity">
    <text evidence="2">Belongs to the FMP52 family.</text>
</comment>
<dbReference type="PANTHER" id="PTHR14097:SF7">
    <property type="entry name" value="OXIDOREDUCTASE HTATIP2"/>
    <property type="match status" value="1"/>
</dbReference>
<gene>
    <name evidence="8" type="ORF">Egran_05084</name>
</gene>
<keyword evidence="5" id="KW-0496">Mitochondrion</keyword>
<dbReference type="GO" id="GO:0051170">
    <property type="term" value="P:import into nucleus"/>
    <property type="evidence" value="ECO:0007669"/>
    <property type="project" value="TreeGrafter"/>
</dbReference>
<evidence type="ECO:0000313" key="8">
    <source>
        <dbReference type="EMBL" id="OXV07151.1"/>
    </source>
</evidence>
<evidence type="ECO:0000256" key="3">
    <source>
        <dbReference type="ARBA" id="ARBA00022787"/>
    </source>
</evidence>
<dbReference type="PANTHER" id="PTHR14097">
    <property type="entry name" value="OXIDOREDUCTASE HTATIP2"/>
    <property type="match status" value="1"/>
</dbReference>
<evidence type="ECO:0000256" key="5">
    <source>
        <dbReference type="ARBA" id="ARBA00023128"/>
    </source>
</evidence>
<comment type="subcellular location">
    <subcellularLocation>
        <location evidence="1">Mitochondrion outer membrane</location>
        <topology evidence="1">Peripheral membrane protein</topology>
    </subcellularLocation>
</comment>
<dbReference type="Gene3D" id="3.40.50.720">
    <property type="entry name" value="NAD(P)-binding Rossmann-like Domain"/>
    <property type="match status" value="1"/>
</dbReference>
<evidence type="ECO:0000259" key="7">
    <source>
        <dbReference type="Pfam" id="PF13460"/>
    </source>
</evidence>
<evidence type="ECO:0000256" key="4">
    <source>
        <dbReference type="ARBA" id="ARBA00022946"/>
    </source>
</evidence>
<dbReference type="OrthoDB" id="430436at2759"/>
<dbReference type="EMBL" id="NPHW01005051">
    <property type="protein sequence ID" value="OXV07151.1"/>
    <property type="molecule type" value="Genomic_DNA"/>
</dbReference>